<comment type="caution">
    <text evidence="5">The sequence shown here is derived from an EMBL/GenBank/DDBJ whole genome shotgun (WGS) entry which is preliminary data.</text>
</comment>
<evidence type="ECO:0000259" key="4">
    <source>
        <dbReference type="PROSITE" id="PS51184"/>
    </source>
</evidence>
<accession>A0AAW2W2H0</accession>
<keyword evidence="2" id="KW-0539">Nucleus</keyword>
<dbReference type="InterPro" id="IPR003347">
    <property type="entry name" value="JmjC_dom"/>
</dbReference>
<reference evidence="5" key="1">
    <citation type="submission" date="2020-06" db="EMBL/GenBank/DDBJ databases">
        <authorList>
            <person name="Li T."/>
            <person name="Hu X."/>
            <person name="Zhang T."/>
            <person name="Song X."/>
            <person name="Zhang H."/>
            <person name="Dai N."/>
            <person name="Sheng W."/>
            <person name="Hou X."/>
            <person name="Wei L."/>
        </authorList>
    </citation>
    <scope>NUCLEOTIDE SEQUENCE</scope>
    <source>
        <strain evidence="5">G02</strain>
        <tissue evidence="5">Leaf</tissue>
    </source>
</reference>
<dbReference type="GO" id="GO:0005634">
    <property type="term" value="C:nucleus"/>
    <property type="evidence" value="ECO:0007669"/>
    <property type="project" value="UniProtKB-SubCell"/>
</dbReference>
<feature type="domain" description="JmjC" evidence="4">
    <location>
        <begin position="224"/>
        <end position="393"/>
    </location>
</feature>
<dbReference type="SMART" id="SM00558">
    <property type="entry name" value="JmjC"/>
    <property type="match status" value="1"/>
</dbReference>
<dbReference type="GO" id="GO:0034647">
    <property type="term" value="F:histone H3K4me/H3K4me2/H3K4me3 demethylase activity"/>
    <property type="evidence" value="ECO:0007669"/>
    <property type="project" value="TreeGrafter"/>
</dbReference>
<dbReference type="GO" id="GO:0000785">
    <property type="term" value="C:chromatin"/>
    <property type="evidence" value="ECO:0007669"/>
    <property type="project" value="TreeGrafter"/>
</dbReference>
<dbReference type="SUPFAM" id="SSF51197">
    <property type="entry name" value="Clavaminate synthase-like"/>
    <property type="match status" value="1"/>
</dbReference>
<dbReference type="Pfam" id="PF02373">
    <property type="entry name" value="JmjC"/>
    <property type="match status" value="1"/>
</dbReference>
<evidence type="ECO:0000313" key="5">
    <source>
        <dbReference type="EMBL" id="KAL0435588.1"/>
    </source>
</evidence>
<evidence type="ECO:0000256" key="3">
    <source>
        <dbReference type="SAM" id="MobiDB-lite"/>
    </source>
</evidence>
<gene>
    <name evidence="5" type="ORF">Sradi_0266700</name>
</gene>
<comment type="subcellular location">
    <subcellularLocation>
        <location evidence="1">Nucleus</location>
    </subcellularLocation>
</comment>
<dbReference type="PANTHER" id="PTHR10694:SF113">
    <property type="entry name" value="PROTEIN JUMONJI"/>
    <property type="match status" value="1"/>
</dbReference>
<reference evidence="5" key="2">
    <citation type="journal article" date="2024" name="Plant">
        <title>Genomic evolution and insights into agronomic trait innovations of Sesamum species.</title>
        <authorList>
            <person name="Miao H."/>
            <person name="Wang L."/>
            <person name="Qu L."/>
            <person name="Liu H."/>
            <person name="Sun Y."/>
            <person name="Le M."/>
            <person name="Wang Q."/>
            <person name="Wei S."/>
            <person name="Zheng Y."/>
            <person name="Lin W."/>
            <person name="Duan Y."/>
            <person name="Cao H."/>
            <person name="Xiong S."/>
            <person name="Wang X."/>
            <person name="Wei L."/>
            <person name="Li C."/>
            <person name="Ma Q."/>
            <person name="Ju M."/>
            <person name="Zhao R."/>
            <person name="Li G."/>
            <person name="Mu C."/>
            <person name="Tian Q."/>
            <person name="Mei H."/>
            <person name="Zhang T."/>
            <person name="Gao T."/>
            <person name="Zhang H."/>
        </authorList>
    </citation>
    <scope>NUCLEOTIDE SEQUENCE</scope>
    <source>
        <strain evidence="5">G02</strain>
    </source>
</reference>
<name>A0AAW2W2H0_SESRA</name>
<evidence type="ECO:0000256" key="2">
    <source>
        <dbReference type="ARBA" id="ARBA00023242"/>
    </source>
</evidence>
<dbReference type="PROSITE" id="PS51184">
    <property type="entry name" value="JMJC"/>
    <property type="match status" value="1"/>
</dbReference>
<dbReference type="Gene3D" id="2.60.120.650">
    <property type="entry name" value="Cupin"/>
    <property type="match status" value="2"/>
</dbReference>
<dbReference type="EMBL" id="JACGWJ010000002">
    <property type="protein sequence ID" value="KAL0435588.1"/>
    <property type="molecule type" value="Genomic_DNA"/>
</dbReference>
<sequence length="682" mass="76775">MGTKRSIRYVTDNTEEDLSVPPGFVSLTAFTLKRKVTDQEAADPMTVAGESGPVLISDPLSNVDIEKLRTSFTQRPWICHDQVPEKYDCEATEFEMKDPISASLPKGVIRGCANCNDCVKVTARWHPEEACLPALDDAPVFRPTEERGLESCNEGGADSEESKLIAVTSEFENGPELTLKSFKKYADDFKRQYFREDGKVKDPDISVFAVQEQWGPLIARIEGEYWRIFEMKKKVEVLVALIWGVKPWEVVVRGREQEIPQLFIGMCFASQFWRNEEHDLYSLSYMHLGDPKVWYGVPARYRFKFVEVAKKLFPQLSKHPKLLHELVAQLSPSMLMSEGIPVYRCVQNHLEFVLIFPGAYHSEFSCGFNCSEAVCFAPFEWLPHGQDIVELYAEYCLKTSISHDRLLLGAAMEAVSTQWESFAMKNSSFNNQLWGSVCGKDGILTKVLKSRVRNEGIRREHLCNLSQLRELDEFDVATKRECCICLYDLYLSAVNCLCSPNRYSCLRHAKELCSCAWGTKFFYLRYEIAELNLLVEALEGNLKAIHSWAKRKGQPDTLQQLNPGDNVGEQEKPNVVSPRLSAGSPHELNVVASNKNLIPASNWANEENKSIAGSGSAYGRNVIASNKSVMPASKRRGANDEQLSMTCTFPPPDTSLLSNAHHSASSLSTEKNVVILLSDNED</sequence>
<dbReference type="PANTHER" id="PTHR10694">
    <property type="entry name" value="LYSINE-SPECIFIC DEMETHYLASE"/>
    <property type="match status" value="1"/>
</dbReference>
<protein>
    <submittedName>
        <fullName evidence="5">Lysine-specific demethylase</fullName>
    </submittedName>
</protein>
<dbReference type="InterPro" id="IPR004198">
    <property type="entry name" value="Znf_C5HC2"/>
</dbReference>
<proteinExistence type="predicted"/>
<organism evidence="5">
    <name type="scientific">Sesamum radiatum</name>
    <name type="common">Black benniseed</name>
    <dbReference type="NCBI Taxonomy" id="300843"/>
    <lineage>
        <taxon>Eukaryota</taxon>
        <taxon>Viridiplantae</taxon>
        <taxon>Streptophyta</taxon>
        <taxon>Embryophyta</taxon>
        <taxon>Tracheophyta</taxon>
        <taxon>Spermatophyta</taxon>
        <taxon>Magnoliopsida</taxon>
        <taxon>eudicotyledons</taxon>
        <taxon>Gunneridae</taxon>
        <taxon>Pentapetalae</taxon>
        <taxon>asterids</taxon>
        <taxon>lamiids</taxon>
        <taxon>Lamiales</taxon>
        <taxon>Pedaliaceae</taxon>
        <taxon>Sesamum</taxon>
    </lineage>
</organism>
<dbReference type="Pfam" id="PF02928">
    <property type="entry name" value="zf-C5HC2"/>
    <property type="match status" value="1"/>
</dbReference>
<dbReference type="GO" id="GO:0010468">
    <property type="term" value="P:regulation of gene expression"/>
    <property type="evidence" value="ECO:0007669"/>
    <property type="project" value="TreeGrafter"/>
</dbReference>
<evidence type="ECO:0000256" key="1">
    <source>
        <dbReference type="ARBA" id="ARBA00004123"/>
    </source>
</evidence>
<feature type="region of interest" description="Disordered" evidence="3">
    <location>
        <begin position="554"/>
        <end position="580"/>
    </location>
</feature>
<dbReference type="AlphaFoldDB" id="A0AAW2W2H0"/>